<dbReference type="Proteomes" id="UP000001997">
    <property type="component" value="Unassembled WGS sequence"/>
</dbReference>
<dbReference type="UniPathway" id="UPA00193"/>
<evidence type="ECO:0000256" key="1">
    <source>
        <dbReference type="RuleBase" id="RU004254"/>
    </source>
</evidence>
<sequence length="355" mass="40947">MCQKLIDSKVVSHLHFYTMNLERATIMILENLNLIEPVKDHEIIGGVDLPWRKSLHPSRSKESIRPIFWQNRKYSYISRTSTWDEFPNGRWGDSRSPAFGDIDLFAADLLRQSPKRAFDLWGCPQSFKDLSNLVVSYLKNDLKSLPWSDGPIGEDTAIIVDKLISLNQRGFLTMNSQPSLNCVKSNDKVYGWGPKNGYVFQKQYLEFFCHRDIFPKLLESIEKFNEKGGESCSFLTYYAADKNGELNTNTKEDDINAVTWGVFPGEEILQPTIVEKTSFFAWKDEVYRLLAEWGSVYDSHITSDETLKKSQVKEFTHTLNEFADQFILCNIVNNNFVDDDSVLFSIFDDIQSSEF</sequence>
<keyword evidence="4" id="KW-1185">Reference proteome</keyword>
<dbReference type="PANTHER" id="PTHR45754:SF3">
    <property type="entry name" value="METHYLENETETRAHYDROFOLATE REDUCTASE (NADPH)"/>
    <property type="match status" value="1"/>
</dbReference>
<dbReference type="KEGG" id="pgu:PGUG_04648"/>
<dbReference type="GeneID" id="5125033"/>
<dbReference type="HOGENOM" id="CLU_068950_0_0_1"/>
<protein>
    <recommendedName>
        <fullName evidence="2">MTHFR SAM-binding regulatory domain-containing protein</fullName>
    </recommendedName>
</protein>
<dbReference type="OMA" id="LARTEVW"/>
<dbReference type="AlphaFoldDB" id="A5DMZ7"/>
<dbReference type="OrthoDB" id="16284at2759"/>
<dbReference type="VEuPathDB" id="FungiDB:PGUG_04648"/>
<dbReference type="Pfam" id="PF02219">
    <property type="entry name" value="MTHFR"/>
    <property type="match status" value="1"/>
</dbReference>
<dbReference type="STRING" id="294746.A5DMZ7"/>
<dbReference type="GO" id="GO:0035999">
    <property type="term" value="P:tetrahydrofolate interconversion"/>
    <property type="evidence" value="ECO:0007669"/>
    <property type="project" value="UniProtKB-UniPathway"/>
</dbReference>
<dbReference type="EMBL" id="CH408160">
    <property type="protein sequence ID" value="EDK40550.2"/>
    <property type="molecule type" value="Genomic_DNA"/>
</dbReference>
<organism evidence="3 4">
    <name type="scientific">Meyerozyma guilliermondii (strain ATCC 6260 / CBS 566 / DSM 6381 / JCM 1539 / NBRC 10279 / NRRL Y-324)</name>
    <name type="common">Yeast</name>
    <name type="synonym">Candida guilliermondii</name>
    <dbReference type="NCBI Taxonomy" id="294746"/>
    <lineage>
        <taxon>Eukaryota</taxon>
        <taxon>Fungi</taxon>
        <taxon>Dikarya</taxon>
        <taxon>Ascomycota</taxon>
        <taxon>Saccharomycotina</taxon>
        <taxon>Pichiomycetes</taxon>
        <taxon>Debaryomycetaceae</taxon>
        <taxon>Meyerozyma</taxon>
    </lineage>
</organism>
<dbReference type="eggNOG" id="KOG0564">
    <property type="taxonomic scope" value="Eukaryota"/>
</dbReference>
<dbReference type="GO" id="GO:0004489">
    <property type="term" value="F:methylenetetrahydrofolate reductase [NAD(P)H] activity"/>
    <property type="evidence" value="ECO:0007669"/>
    <property type="project" value="EnsemblFungi"/>
</dbReference>
<dbReference type="InParanoid" id="A5DMZ7"/>
<evidence type="ECO:0000259" key="2">
    <source>
        <dbReference type="Pfam" id="PF21895"/>
    </source>
</evidence>
<dbReference type="GO" id="GO:0071949">
    <property type="term" value="F:FAD binding"/>
    <property type="evidence" value="ECO:0007669"/>
    <property type="project" value="TreeGrafter"/>
</dbReference>
<dbReference type="PANTHER" id="PTHR45754">
    <property type="entry name" value="METHYLENETETRAHYDROFOLATE REDUCTASE"/>
    <property type="match status" value="1"/>
</dbReference>
<evidence type="ECO:0000313" key="3">
    <source>
        <dbReference type="EMBL" id="EDK40550.2"/>
    </source>
</evidence>
<evidence type="ECO:0000313" key="4">
    <source>
        <dbReference type="Proteomes" id="UP000001997"/>
    </source>
</evidence>
<feature type="domain" description="MTHFR SAM-binding regulatory" evidence="2">
    <location>
        <begin position="49"/>
        <end position="350"/>
    </location>
</feature>
<dbReference type="InterPro" id="IPR053806">
    <property type="entry name" value="MTHFR_C"/>
</dbReference>
<accession>A5DMZ7</accession>
<dbReference type="GO" id="GO:0009086">
    <property type="term" value="P:methionine biosynthetic process"/>
    <property type="evidence" value="ECO:0007669"/>
    <property type="project" value="EnsemblFungi"/>
</dbReference>
<dbReference type="InterPro" id="IPR003171">
    <property type="entry name" value="Mehydrof_redctse-like"/>
</dbReference>
<gene>
    <name evidence="3" type="ORF">PGUG_04648</name>
</gene>
<proteinExistence type="predicted"/>
<name>A5DMZ7_PICGU</name>
<comment type="pathway">
    <text evidence="1">One-carbon metabolism; tetrahydrofolate interconversion.</text>
</comment>
<reference evidence="3 4" key="1">
    <citation type="journal article" date="2009" name="Nature">
        <title>Evolution of pathogenicity and sexual reproduction in eight Candida genomes.</title>
        <authorList>
            <person name="Butler G."/>
            <person name="Rasmussen M.D."/>
            <person name="Lin M.F."/>
            <person name="Santos M.A."/>
            <person name="Sakthikumar S."/>
            <person name="Munro C.A."/>
            <person name="Rheinbay E."/>
            <person name="Grabherr M."/>
            <person name="Forche A."/>
            <person name="Reedy J.L."/>
            <person name="Agrafioti I."/>
            <person name="Arnaud M.B."/>
            <person name="Bates S."/>
            <person name="Brown A.J."/>
            <person name="Brunke S."/>
            <person name="Costanzo M.C."/>
            <person name="Fitzpatrick D.A."/>
            <person name="de Groot P.W."/>
            <person name="Harris D."/>
            <person name="Hoyer L.L."/>
            <person name="Hube B."/>
            <person name="Klis F.M."/>
            <person name="Kodira C."/>
            <person name="Lennard N."/>
            <person name="Logue M.E."/>
            <person name="Martin R."/>
            <person name="Neiman A.M."/>
            <person name="Nikolaou E."/>
            <person name="Quail M.A."/>
            <person name="Quinn J."/>
            <person name="Santos M.C."/>
            <person name="Schmitzberger F.F."/>
            <person name="Sherlock G."/>
            <person name="Shah P."/>
            <person name="Silverstein K.A."/>
            <person name="Skrzypek M.S."/>
            <person name="Soll D."/>
            <person name="Staggs R."/>
            <person name="Stansfield I."/>
            <person name="Stumpf M.P."/>
            <person name="Sudbery P.E."/>
            <person name="Srikantha T."/>
            <person name="Zeng Q."/>
            <person name="Berman J."/>
            <person name="Berriman M."/>
            <person name="Heitman J."/>
            <person name="Gow N.A."/>
            <person name="Lorenz M.C."/>
            <person name="Birren B.W."/>
            <person name="Kellis M."/>
            <person name="Cuomo C.A."/>
        </authorList>
    </citation>
    <scope>NUCLEOTIDE SEQUENCE [LARGE SCALE GENOMIC DNA]</scope>
    <source>
        <strain evidence="4">ATCC 6260 / CBS 566 / DSM 6381 / JCM 1539 / NBRC 10279 / NRRL Y-324</strain>
    </source>
</reference>
<dbReference type="RefSeq" id="XP_001482693.2">
    <property type="nucleotide sequence ID" value="XM_001482643.1"/>
</dbReference>
<dbReference type="Pfam" id="PF21895">
    <property type="entry name" value="MTHFR_C"/>
    <property type="match status" value="1"/>
</dbReference>
<dbReference type="GO" id="GO:0005829">
    <property type="term" value="C:cytosol"/>
    <property type="evidence" value="ECO:0007669"/>
    <property type="project" value="TreeGrafter"/>
</dbReference>